<dbReference type="NCBIfam" id="NF002995">
    <property type="entry name" value="PRK03759.1"/>
    <property type="match status" value="1"/>
</dbReference>
<accession>A0A0G0P9H5</accession>
<dbReference type="InterPro" id="IPR015797">
    <property type="entry name" value="NUDIX_hydrolase-like_dom_sf"/>
</dbReference>
<evidence type="ECO:0000256" key="8">
    <source>
        <dbReference type="ARBA" id="ARBA00023229"/>
    </source>
</evidence>
<name>A0A0G0P9H5_9BACT</name>
<evidence type="ECO:0000313" key="12">
    <source>
        <dbReference type="EMBL" id="KKQ85981.1"/>
    </source>
</evidence>
<dbReference type="GO" id="GO:0046872">
    <property type="term" value="F:metal ion binding"/>
    <property type="evidence" value="ECO:0007669"/>
    <property type="project" value="UniProtKB-KW"/>
</dbReference>
<evidence type="ECO:0000256" key="7">
    <source>
        <dbReference type="ARBA" id="ARBA00023211"/>
    </source>
</evidence>
<evidence type="ECO:0000259" key="11">
    <source>
        <dbReference type="PROSITE" id="PS51462"/>
    </source>
</evidence>
<dbReference type="HAMAP" id="MF_00202">
    <property type="entry name" value="Idi"/>
    <property type="match status" value="1"/>
</dbReference>
<evidence type="ECO:0000256" key="3">
    <source>
        <dbReference type="ARBA" id="ARBA00012057"/>
    </source>
</evidence>
<comment type="similarity">
    <text evidence="2">Belongs to the IPP isomerase type 1 family.</text>
</comment>
<keyword evidence="4" id="KW-0963">Cytoplasm</keyword>
<keyword evidence="9 12" id="KW-0413">Isomerase</keyword>
<reference evidence="12 13" key="1">
    <citation type="journal article" date="2015" name="Nature">
        <title>rRNA introns, odd ribosomes, and small enigmatic genomes across a large radiation of phyla.</title>
        <authorList>
            <person name="Brown C.T."/>
            <person name="Hug L.A."/>
            <person name="Thomas B.C."/>
            <person name="Sharon I."/>
            <person name="Castelle C.J."/>
            <person name="Singh A."/>
            <person name="Wilkins M.J."/>
            <person name="Williams K.H."/>
            <person name="Banfield J.F."/>
        </authorList>
    </citation>
    <scope>NUCLEOTIDE SEQUENCE [LARGE SCALE GENOMIC DNA]</scope>
</reference>
<sequence>MKSIVNKSEVVLVDEKDGVIGYKDKFAAHKNPVPLHRAISIVIFSPDRKKILLQKRSTKKPTWPLYWSNTVCSHPYKNESYANAAARRLKEEMGFSTALKEKFKFTYNAEMNKTWGEHELDAVFEGMYAGPVNPDPDEAADHKWMTIEELKKDIEKNPKVYTPWFKKIIEKLKI</sequence>
<dbReference type="InterPro" id="IPR011876">
    <property type="entry name" value="IsopentenylPP_isomerase_typ1"/>
</dbReference>
<evidence type="ECO:0000256" key="5">
    <source>
        <dbReference type="ARBA" id="ARBA00022723"/>
    </source>
</evidence>
<dbReference type="InterPro" id="IPR056375">
    <property type="entry name" value="Idi_bact"/>
</dbReference>
<dbReference type="SUPFAM" id="SSF55811">
    <property type="entry name" value="Nudix"/>
    <property type="match status" value="1"/>
</dbReference>
<comment type="pathway">
    <text evidence="1">Isoprenoid biosynthesis; dimethylallyl diphosphate biosynthesis; dimethylallyl diphosphate from isopentenyl diphosphate: step 1/1.</text>
</comment>
<dbReference type="InterPro" id="IPR000086">
    <property type="entry name" value="NUDIX_hydrolase_dom"/>
</dbReference>
<keyword evidence="7" id="KW-0464">Manganese</keyword>
<dbReference type="PIRSF" id="PIRSF018427">
    <property type="entry name" value="Isopntndiph_ism"/>
    <property type="match status" value="1"/>
</dbReference>
<keyword evidence="5" id="KW-0479">Metal-binding</keyword>
<dbReference type="PROSITE" id="PS51462">
    <property type="entry name" value="NUDIX"/>
    <property type="match status" value="1"/>
</dbReference>
<evidence type="ECO:0000313" key="13">
    <source>
        <dbReference type="Proteomes" id="UP000034081"/>
    </source>
</evidence>
<dbReference type="EMBL" id="LBVL01000002">
    <property type="protein sequence ID" value="KKQ85981.1"/>
    <property type="molecule type" value="Genomic_DNA"/>
</dbReference>
<dbReference type="UniPathway" id="UPA00059">
    <property type="reaction ID" value="UER00104"/>
</dbReference>
<evidence type="ECO:0000256" key="6">
    <source>
        <dbReference type="ARBA" id="ARBA00022842"/>
    </source>
</evidence>
<evidence type="ECO:0000256" key="10">
    <source>
        <dbReference type="NCBIfam" id="TIGR02150"/>
    </source>
</evidence>
<evidence type="ECO:0000256" key="2">
    <source>
        <dbReference type="ARBA" id="ARBA00007579"/>
    </source>
</evidence>
<keyword evidence="6" id="KW-0460">Magnesium</keyword>
<keyword evidence="8" id="KW-0414">Isoprene biosynthesis</keyword>
<dbReference type="Pfam" id="PF00293">
    <property type="entry name" value="NUDIX"/>
    <property type="match status" value="1"/>
</dbReference>
<dbReference type="AlphaFoldDB" id="A0A0G0P9H5"/>
<dbReference type="EC" id="5.3.3.2" evidence="3 10"/>
<gene>
    <name evidence="12" type="ORF">UT08_C0002G0003</name>
</gene>
<protein>
    <recommendedName>
        <fullName evidence="3 10">Isopentenyl-diphosphate delta-isomerase</fullName>
        <ecNumber evidence="3 10">5.3.3.2</ecNumber>
    </recommendedName>
</protein>
<evidence type="ECO:0000256" key="9">
    <source>
        <dbReference type="ARBA" id="ARBA00023235"/>
    </source>
</evidence>
<dbReference type="PANTHER" id="PTHR10885:SF0">
    <property type="entry name" value="ISOPENTENYL-DIPHOSPHATE DELTA-ISOMERASE"/>
    <property type="match status" value="1"/>
</dbReference>
<dbReference type="PANTHER" id="PTHR10885">
    <property type="entry name" value="ISOPENTENYL-DIPHOSPHATE DELTA-ISOMERASE"/>
    <property type="match status" value="1"/>
</dbReference>
<dbReference type="GO" id="GO:0004452">
    <property type="term" value="F:isopentenyl-diphosphate delta-isomerase activity"/>
    <property type="evidence" value="ECO:0007669"/>
    <property type="project" value="UniProtKB-UniRule"/>
</dbReference>
<feature type="domain" description="Nudix hydrolase" evidence="11">
    <location>
        <begin position="34"/>
        <end position="167"/>
    </location>
</feature>
<proteinExistence type="inferred from homology"/>
<dbReference type="STRING" id="1618570.UT08_C0002G0003"/>
<comment type="caution">
    <text evidence="12">The sequence shown here is derived from an EMBL/GenBank/DDBJ whole genome shotgun (WGS) entry which is preliminary data.</text>
</comment>
<dbReference type="Gene3D" id="3.90.79.10">
    <property type="entry name" value="Nucleoside Triphosphate Pyrophosphohydrolase"/>
    <property type="match status" value="1"/>
</dbReference>
<evidence type="ECO:0000256" key="4">
    <source>
        <dbReference type="ARBA" id="ARBA00022490"/>
    </source>
</evidence>
<dbReference type="GO" id="GO:0050992">
    <property type="term" value="P:dimethylallyl diphosphate biosynthetic process"/>
    <property type="evidence" value="ECO:0007669"/>
    <property type="project" value="UniProtKB-UniPathway"/>
</dbReference>
<evidence type="ECO:0000256" key="1">
    <source>
        <dbReference type="ARBA" id="ARBA00004826"/>
    </source>
</evidence>
<dbReference type="GO" id="GO:0008299">
    <property type="term" value="P:isoprenoid biosynthetic process"/>
    <property type="evidence" value="ECO:0007669"/>
    <property type="project" value="UniProtKB-UniRule"/>
</dbReference>
<dbReference type="CDD" id="cd02885">
    <property type="entry name" value="NUDIX_IPP_Isomerase"/>
    <property type="match status" value="1"/>
</dbReference>
<dbReference type="NCBIfam" id="TIGR02150">
    <property type="entry name" value="IPP_isom_1"/>
    <property type="match status" value="1"/>
</dbReference>
<dbReference type="Proteomes" id="UP000034081">
    <property type="component" value="Unassembled WGS sequence"/>
</dbReference>
<organism evidence="12 13">
    <name type="scientific">Candidatus Woesebacteria bacterium GW2011_GWB1_38_8</name>
    <dbReference type="NCBI Taxonomy" id="1618570"/>
    <lineage>
        <taxon>Bacteria</taxon>
        <taxon>Candidatus Woeseibacteriota</taxon>
    </lineage>
</organism>